<protein>
    <submittedName>
        <fullName evidence="2">DNA-binding transcriptional regulator, MarR family</fullName>
    </submittedName>
</protein>
<dbReference type="OrthoDB" id="122135at2"/>
<dbReference type="InterPro" id="IPR036390">
    <property type="entry name" value="WH_DNA-bd_sf"/>
</dbReference>
<keyword evidence="3" id="KW-1185">Reference proteome</keyword>
<dbReference type="InterPro" id="IPR000835">
    <property type="entry name" value="HTH_MarR-typ"/>
</dbReference>
<reference evidence="3" key="1">
    <citation type="submission" date="2016-10" db="EMBL/GenBank/DDBJ databases">
        <authorList>
            <person name="Varghese N."/>
            <person name="Submissions S."/>
        </authorList>
    </citation>
    <scope>NUCLEOTIDE SEQUENCE [LARGE SCALE GENOMIC DNA]</scope>
    <source>
        <strain evidence="3">DSM 22127</strain>
    </source>
</reference>
<keyword evidence="2" id="KW-0238">DNA-binding</keyword>
<dbReference type="AlphaFoldDB" id="A0A1H1WPN7"/>
<proteinExistence type="predicted"/>
<dbReference type="GO" id="GO:0003677">
    <property type="term" value="F:DNA binding"/>
    <property type="evidence" value="ECO:0007669"/>
    <property type="project" value="UniProtKB-KW"/>
</dbReference>
<evidence type="ECO:0000313" key="2">
    <source>
        <dbReference type="EMBL" id="SDS98119.1"/>
    </source>
</evidence>
<dbReference type="Gene3D" id="1.10.10.10">
    <property type="entry name" value="Winged helix-like DNA-binding domain superfamily/Winged helix DNA-binding domain"/>
    <property type="match status" value="1"/>
</dbReference>
<dbReference type="GO" id="GO:0006950">
    <property type="term" value="P:response to stress"/>
    <property type="evidence" value="ECO:0007669"/>
    <property type="project" value="TreeGrafter"/>
</dbReference>
<dbReference type="EMBL" id="LT629757">
    <property type="protein sequence ID" value="SDS98119.1"/>
    <property type="molecule type" value="Genomic_DNA"/>
</dbReference>
<organism evidence="2 3">
    <name type="scientific">Nocardioides scoriae</name>
    <dbReference type="NCBI Taxonomy" id="642780"/>
    <lineage>
        <taxon>Bacteria</taxon>
        <taxon>Bacillati</taxon>
        <taxon>Actinomycetota</taxon>
        <taxon>Actinomycetes</taxon>
        <taxon>Propionibacteriales</taxon>
        <taxon>Nocardioidaceae</taxon>
        <taxon>Nocardioides</taxon>
    </lineage>
</organism>
<evidence type="ECO:0000259" key="1">
    <source>
        <dbReference type="PROSITE" id="PS50995"/>
    </source>
</evidence>
<accession>A0A1H1WPN7</accession>
<dbReference type="PROSITE" id="PS50995">
    <property type="entry name" value="HTH_MARR_2"/>
    <property type="match status" value="1"/>
</dbReference>
<dbReference type="SUPFAM" id="SSF46785">
    <property type="entry name" value="Winged helix' DNA-binding domain"/>
    <property type="match status" value="1"/>
</dbReference>
<feature type="domain" description="HTH marR-type" evidence="1">
    <location>
        <begin position="12"/>
        <end position="146"/>
    </location>
</feature>
<dbReference type="Proteomes" id="UP000198859">
    <property type="component" value="Chromosome I"/>
</dbReference>
<dbReference type="InterPro" id="IPR036388">
    <property type="entry name" value="WH-like_DNA-bd_sf"/>
</dbReference>
<dbReference type="Pfam" id="PF12802">
    <property type="entry name" value="MarR_2"/>
    <property type="match status" value="1"/>
</dbReference>
<dbReference type="STRING" id="642780.SAMN04488570_3201"/>
<name>A0A1H1WPN7_9ACTN</name>
<dbReference type="GO" id="GO:0003700">
    <property type="term" value="F:DNA-binding transcription factor activity"/>
    <property type="evidence" value="ECO:0007669"/>
    <property type="project" value="InterPro"/>
</dbReference>
<dbReference type="PANTHER" id="PTHR33164:SF57">
    <property type="entry name" value="MARR-FAMILY TRANSCRIPTIONAL REGULATOR"/>
    <property type="match status" value="1"/>
</dbReference>
<dbReference type="SMART" id="SM00347">
    <property type="entry name" value="HTH_MARR"/>
    <property type="match status" value="1"/>
</dbReference>
<evidence type="ECO:0000313" key="3">
    <source>
        <dbReference type="Proteomes" id="UP000198859"/>
    </source>
</evidence>
<dbReference type="PANTHER" id="PTHR33164">
    <property type="entry name" value="TRANSCRIPTIONAL REGULATOR, MARR FAMILY"/>
    <property type="match status" value="1"/>
</dbReference>
<dbReference type="InterPro" id="IPR039422">
    <property type="entry name" value="MarR/SlyA-like"/>
</dbReference>
<sequence length="152" mass="16962">MVRSSDRGQDPELHLGVLCLIAHRAAETRVMERLHAAGYDDLTVTQARVFARLGPEGTRVGDLAEQAQVTKQTATALVDQLERRAYVERVADPADQRARLVRFAPRGTEACAVARRAEEEVREEWEAHLGPRAAAQLRSALEKLREITDPWA</sequence>
<gene>
    <name evidence="2" type="ORF">SAMN04488570_3201</name>
</gene>